<dbReference type="PATRIC" id="fig|53707.9.peg.3517"/>
<comment type="subcellular location">
    <subcellularLocation>
        <location evidence="1">Cytoplasm</location>
    </subcellularLocation>
</comment>
<dbReference type="PANTHER" id="PTHR46796">
    <property type="entry name" value="HTH-TYPE TRANSCRIPTIONAL ACTIVATOR RHAS-RELATED"/>
    <property type="match status" value="1"/>
</dbReference>
<evidence type="ECO:0000313" key="7">
    <source>
        <dbReference type="EMBL" id="KPX78021.1"/>
    </source>
</evidence>
<keyword evidence="2" id="KW-0805">Transcription regulation</keyword>
<dbReference type="Proteomes" id="UP000050265">
    <property type="component" value="Unassembled WGS sequence"/>
</dbReference>
<gene>
    <name evidence="7" type="ORF">ALO35_100483</name>
</gene>
<protein>
    <submittedName>
        <fullName evidence="7">AraC family transcriptional regulator</fullName>
    </submittedName>
</protein>
<dbReference type="PANTHER" id="PTHR46796:SF7">
    <property type="entry name" value="ARAC FAMILY TRANSCRIPTIONAL REGULATOR"/>
    <property type="match status" value="1"/>
</dbReference>
<dbReference type="InterPro" id="IPR009057">
    <property type="entry name" value="Homeodomain-like_sf"/>
</dbReference>
<dbReference type="PRINTS" id="PR00032">
    <property type="entry name" value="HTHARAC"/>
</dbReference>
<dbReference type="GO" id="GO:0009893">
    <property type="term" value="P:positive regulation of metabolic process"/>
    <property type="evidence" value="ECO:0007669"/>
    <property type="project" value="UniProtKB-ARBA"/>
</dbReference>
<dbReference type="SUPFAM" id="SSF46689">
    <property type="entry name" value="Homeodomain-like"/>
    <property type="match status" value="2"/>
</dbReference>
<sequence length="329" mass="35503">MIVLNSKWPFSMQSPSNDPISELLLGMRLFGVQFRRLEVVPPMGVGFTNAIGRAQFHFVGRGPVWLRSAENVLYKLDTGDAVLIPRGGHHAMLTIENTSASDVQRFDPSTGISDGVQDQADAGEGGAVDQAIIFSCCMELELGGMQPLVAAMPDVMQVSTLLETCPELRPMLEAMEREALMLQAGHAGILARLAEVVAALLVRGWVAGGCGNATGWLGALQDPRLSRAIVMMHQHPGRSWTVATLAHEARHSRSVFAQRFLEATGKPPLQYLTELRMRLALHSLSREQHSVEAVANQLGYGSLAAFSRAFKRTVGISPGAVRAAKSVDG</sequence>
<evidence type="ECO:0000256" key="5">
    <source>
        <dbReference type="ARBA" id="ARBA00037345"/>
    </source>
</evidence>
<evidence type="ECO:0000259" key="6">
    <source>
        <dbReference type="PROSITE" id="PS01124"/>
    </source>
</evidence>
<dbReference type="PROSITE" id="PS01124">
    <property type="entry name" value="HTH_ARAC_FAMILY_2"/>
    <property type="match status" value="1"/>
</dbReference>
<dbReference type="InterPro" id="IPR018060">
    <property type="entry name" value="HTH_AraC"/>
</dbReference>
<dbReference type="Gene3D" id="1.10.10.60">
    <property type="entry name" value="Homeodomain-like"/>
    <property type="match status" value="1"/>
</dbReference>
<evidence type="ECO:0000256" key="2">
    <source>
        <dbReference type="ARBA" id="ARBA00023015"/>
    </source>
</evidence>
<accession>A0A0P9YJW3</accession>
<keyword evidence="4" id="KW-0804">Transcription</keyword>
<proteinExistence type="predicted"/>
<evidence type="ECO:0000256" key="1">
    <source>
        <dbReference type="ARBA" id="ARBA00004496"/>
    </source>
</evidence>
<dbReference type="GO" id="GO:0003700">
    <property type="term" value="F:DNA-binding transcription factor activity"/>
    <property type="evidence" value="ECO:0007669"/>
    <property type="project" value="InterPro"/>
</dbReference>
<name>A0A0P9YJW3_PSEAV</name>
<dbReference type="PROSITE" id="PS00041">
    <property type="entry name" value="HTH_ARAC_FAMILY_1"/>
    <property type="match status" value="1"/>
</dbReference>
<dbReference type="GO" id="GO:0005737">
    <property type="term" value="C:cytoplasm"/>
    <property type="evidence" value="ECO:0007669"/>
    <property type="project" value="UniProtKB-SubCell"/>
</dbReference>
<dbReference type="InterPro" id="IPR032783">
    <property type="entry name" value="AraC_lig"/>
</dbReference>
<dbReference type="InterPro" id="IPR018062">
    <property type="entry name" value="HTH_AraC-typ_CS"/>
</dbReference>
<reference evidence="7 8" key="1">
    <citation type="submission" date="2015-09" db="EMBL/GenBank/DDBJ databases">
        <title>Genome announcement of multiple Pseudomonas syringae strains.</title>
        <authorList>
            <person name="Thakur S."/>
            <person name="Wang P.W."/>
            <person name="Gong Y."/>
            <person name="Weir B.S."/>
            <person name="Guttman D.S."/>
        </authorList>
    </citation>
    <scope>NUCLEOTIDE SEQUENCE [LARGE SCALE GENOMIC DNA]</scope>
    <source>
        <strain evidence="7 8">ICMP3507</strain>
    </source>
</reference>
<evidence type="ECO:0000256" key="4">
    <source>
        <dbReference type="ARBA" id="ARBA00023163"/>
    </source>
</evidence>
<dbReference type="Pfam" id="PF12852">
    <property type="entry name" value="Cupin_6"/>
    <property type="match status" value="1"/>
</dbReference>
<dbReference type="SMART" id="SM00342">
    <property type="entry name" value="HTH_ARAC"/>
    <property type="match status" value="1"/>
</dbReference>
<dbReference type="InterPro" id="IPR050204">
    <property type="entry name" value="AraC_XylS_family_regulators"/>
</dbReference>
<evidence type="ECO:0000313" key="8">
    <source>
        <dbReference type="Proteomes" id="UP000050265"/>
    </source>
</evidence>
<comment type="function">
    <text evidence="5">Regulatory protein of the TOL plasmid xyl operons. XylS activates the xylXYZLTEGFJQKIH operon required for the degradation of toluene, m-xylene and p-xylene.</text>
</comment>
<dbReference type="InterPro" id="IPR020449">
    <property type="entry name" value="Tscrpt_reg_AraC-type_HTH"/>
</dbReference>
<organism evidence="7 8">
    <name type="scientific">Pseudomonas amygdali pv. lachrymans</name>
    <name type="common">Pseudomonas syringae pv. lachrymans</name>
    <dbReference type="NCBI Taxonomy" id="53707"/>
    <lineage>
        <taxon>Bacteria</taxon>
        <taxon>Pseudomonadati</taxon>
        <taxon>Pseudomonadota</taxon>
        <taxon>Gammaproteobacteria</taxon>
        <taxon>Pseudomonadales</taxon>
        <taxon>Pseudomonadaceae</taxon>
        <taxon>Pseudomonas</taxon>
        <taxon>Pseudomonas amygdali</taxon>
    </lineage>
</organism>
<comment type="caution">
    <text evidence="7">The sequence shown here is derived from an EMBL/GenBank/DDBJ whole genome shotgun (WGS) entry which is preliminary data.</text>
</comment>
<keyword evidence="3" id="KW-0238">DNA-binding</keyword>
<evidence type="ECO:0000256" key="3">
    <source>
        <dbReference type="ARBA" id="ARBA00023125"/>
    </source>
</evidence>
<dbReference type="EMBL" id="LJQP01000003">
    <property type="protein sequence ID" value="KPX78021.1"/>
    <property type="molecule type" value="Genomic_DNA"/>
</dbReference>
<dbReference type="Pfam" id="PF12833">
    <property type="entry name" value="HTH_18"/>
    <property type="match status" value="1"/>
</dbReference>
<dbReference type="AlphaFoldDB" id="A0A0P9YJW3"/>
<feature type="domain" description="HTH araC/xylS-type" evidence="6">
    <location>
        <begin position="226"/>
        <end position="324"/>
    </location>
</feature>
<dbReference type="GO" id="GO:0043565">
    <property type="term" value="F:sequence-specific DNA binding"/>
    <property type="evidence" value="ECO:0007669"/>
    <property type="project" value="InterPro"/>
</dbReference>